<evidence type="ECO:0000256" key="1">
    <source>
        <dbReference type="ARBA" id="ARBA00004167"/>
    </source>
</evidence>
<gene>
    <name evidence="9" type="ORF">AQUCO_00201002v1</name>
</gene>
<keyword evidence="10" id="KW-1185">Reference proteome</keyword>
<dbReference type="InterPro" id="IPR040359">
    <property type="entry name" value="GDU"/>
</dbReference>
<evidence type="ECO:0000313" key="9">
    <source>
        <dbReference type="EMBL" id="PIA63362.1"/>
    </source>
</evidence>
<evidence type="ECO:0000256" key="2">
    <source>
        <dbReference type="ARBA" id="ARBA00009977"/>
    </source>
</evidence>
<sequence length="102" mass="11115">MSSATSHFANAHHHLANSPIPYLFGGLAVMLGLIALSLIILVCTKRILPTISESDDDIEKAPKLLLPPPEMEPKIVVIMAGDYMPTFLAKPISTTQQHQQEV</sequence>
<dbReference type="AlphaFoldDB" id="A0A2G5F5U5"/>
<reference evidence="9 10" key="1">
    <citation type="submission" date="2017-09" db="EMBL/GenBank/DDBJ databases">
        <title>WGS assembly of Aquilegia coerulea Goldsmith.</title>
        <authorList>
            <person name="Hodges S."/>
            <person name="Kramer E."/>
            <person name="Nordborg M."/>
            <person name="Tomkins J."/>
            <person name="Borevitz J."/>
            <person name="Derieg N."/>
            <person name="Yan J."/>
            <person name="Mihaltcheva S."/>
            <person name="Hayes R.D."/>
            <person name="Rokhsar D."/>
        </authorList>
    </citation>
    <scope>NUCLEOTIDE SEQUENCE [LARGE SCALE GENOMIC DNA]</scope>
    <source>
        <strain evidence="10">cv. Goldsmith</strain>
    </source>
</reference>
<evidence type="ECO:0000256" key="4">
    <source>
        <dbReference type="ARBA" id="ARBA00022692"/>
    </source>
</evidence>
<evidence type="ECO:0000313" key="10">
    <source>
        <dbReference type="Proteomes" id="UP000230069"/>
    </source>
</evidence>
<evidence type="ECO:0000256" key="5">
    <source>
        <dbReference type="ARBA" id="ARBA00022970"/>
    </source>
</evidence>
<evidence type="ECO:0000256" key="7">
    <source>
        <dbReference type="ARBA" id="ARBA00023136"/>
    </source>
</evidence>
<comment type="similarity">
    <text evidence="2">Belongs to the GLUTAMINE DUMPER 1 (TC 9.B.60) family.</text>
</comment>
<evidence type="ECO:0000256" key="8">
    <source>
        <dbReference type="SAM" id="Phobius"/>
    </source>
</evidence>
<dbReference type="InParanoid" id="A0A2G5F5U5"/>
<feature type="transmembrane region" description="Helical" evidence="8">
    <location>
        <begin position="20"/>
        <end position="43"/>
    </location>
</feature>
<dbReference type="GO" id="GO:0080143">
    <property type="term" value="P:regulation of amino acid export"/>
    <property type="evidence" value="ECO:0007669"/>
    <property type="project" value="InterPro"/>
</dbReference>
<evidence type="ECO:0000256" key="3">
    <source>
        <dbReference type="ARBA" id="ARBA00022448"/>
    </source>
</evidence>
<dbReference type="STRING" id="218851.A0A2G5F5U5"/>
<dbReference type="GO" id="GO:0006865">
    <property type="term" value="P:amino acid transport"/>
    <property type="evidence" value="ECO:0007669"/>
    <property type="project" value="UniProtKB-KW"/>
</dbReference>
<name>A0A2G5F5U5_AQUCA</name>
<proteinExistence type="inferred from homology"/>
<keyword evidence="4 8" id="KW-0812">Transmembrane</keyword>
<keyword evidence="7 8" id="KW-0472">Membrane</keyword>
<comment type="subcellular location">
    <subcellularLocation>
        <location evidence="1">Membrane</location>
        <topology evidence="1">Single-pass membrane protein</topology>
    </subcellularLocation>
</comment>
<dbReference type="EMBL" id="KZ305019">
    <property type="protein sequence ID" value="PIA63362.1"/>
    <property type="molecule type" value="Genomic_DNA"/>
</dbReference>
<dbReference type="OrthoDB" id="770444at2759"/>
<keyword evidence="3" id="KW-0813">Transport</keyword>
<keyword evidence="6 8" id="KW-1133">Transmembrane helix</keyword>
<dbReference type="Proteomes" id="UP000230069">
    <property type="component" value="Unassembled WGS sequence"/>
</dbReference>
<dbReference type="PANTHER" id="PTHR33228">
    <property type="entry name" value="PROTEIN GLUTAMINE DUMPER 4-RELATED"/>
    <property type="match status" value="1"/>
</dbReference>
<dbReference type="PANTHER" id="PTHR33228:SF76">
    <property type="entry name" value="PROTEIN GLUTAMINE DUMPER 7"/>
    <property type="match status" value="1"/>
</dbReference>
<dbReference type="GO" id="GO:0016020">
    <property type="term" value="C:membrane"/>
    <property type="evidence" value="ECO:0007669"/>
    <property type="project" value="UniProtKB-SubCell"/>
</dbReference>
<organism evidence="9 10">
    <name type="scientific">Aquilegia coerulea</name>
    <name type="common">Rocky mountain columbine</name>
    <dbReference type="NCBI Taxonomy" id="218851"/>
    <lineage>
        <taxon>Eukaryota</taxon>
        <taxon>Viridiplantae</taxon>
        <taxon>Streptophyta</taxon>
        <taxon>Embryophyta</taxon>
        <taxon>Tracheophyta</taxon>
        <taxon>Spermatophyta</taxon>
        <taxon>Magnoliopsida</taxon>
        <taxon>Ranunculales</taxon>
        <taxon>Ranunculaceae</taxon>
        <taxon>Thalictroideae</taxon>
        <taxon>Aquilegia</taxon>
    </lineage>
</organism>
<evidence type="ECO:0000256" key="6">
    <source>
        <dbReference type="ARBA" id="ARBA00022989"/>
    </source>
</evidence>
<protein>
    <submittedName>
        <fullName evidence="9">Uncharacterized protein</fullName>
    </submittedName>
</protein>
<keyword evidence="5" id="KW-0029">Amino-acid transport</keyword>
<accession>A0A2G5F5U5</accession>